<keyword evidence="1" id="KW-0812">Transmembrane</keyword>
<dbReference type="GO" id="GO:0006123">
    <property type="term" value="P:mitochondrial electron transport, cytochrome c to oxygen"/>
    <property type="evidence" value="ECO:0007669"/>
    <property type="project" value="InterPro"/>
</dbReference>
<comment type="caution">
    <text evidence="2">The sequence shown here is derived from an EMBL/GenBank/DDBJ whole genome shotgun (WGS) entry which is preliminary data.</text>
</comment>
<gene>
    <name evidence="2" type="ORF">PMACD_LOCUS12869</name>
</gene>
<evidence type="ECO:0000313" key="2">
    <source>
        <dbReference type="EMBL" id="CAF4919261.1"/>
    </source>
</evidence>
<dbReference type="AlphaFoldDB" id="A0A821W6S3"/>
<keyword evidence="1" id="KW-0472">Membrane</keyword>
<name>A0A821W6S3_9NEOP</name>
<dbReference type="Pfam" id="PF02285">
    <property type="entry name" value="COX8"/>
    <property type="match status" value="1"/>
</dbReference>
<dbReference type="OrthoDB" id="6093252at2759"/>
<dbReference type="UniPathway" id="UPA00705"/>
<evidence type="ECO:0000256" key="1">
    <source>
        <dbReference type="SAM" id="Phobius"/>
    </source>
</evidence>
<accession>A0A821W6S3</accession>
<keyword evidence="3" id="KW-1185">Reference proteome</keyword>
<feature type="transmembrane region" description="Helical" evidence="1">
    <location>
        <begin position="39"/>
        <end position="59"/>
    </location>
</feature>
<dbReference type="InterPro" id="IPR003205">
    <property type="entry name" value="Cyt_c_oxidase_su8"/>
</dbReference>
<evidence type="ECO:0000313" key="3">
    <source>
        <dbReference type="Proteomes" id="UP000663880"/>
    </source>
</evidence>
<proteinExistence type="predicted"/>
<dbReference type="Proteomes" id="UP000663880">
    <property type="component" value="Unassembled WGS sequence"/>
</dbReference>
<dbReference type="GO" id="GO:0005739">
    <property type="term" value="C:mitochondrion"/>
    <property type="evidence" value="ECO:0007669"/>
    <property type="project" value="GOC"/>
</dbReference>
<organism evidence="2 3">
    <name type="scientific">Pieris macdunnoughi</name>
    <dbReference type="NCBI Taxonomy" id="345717"/>
    <lineage>
        <taxon>Eukaryota</taxon>
        <taxon>Metazoa</taxon>
        <taxon>Ecdysozoa</taxon>
        <taxon>Arthropoda</taxon>
        <taxon>Hexapoda</taxon>
        <taxon>Insecta</taxon>
        <taxon>Pterygota</taxon>
        <taxon>Neoptera</taxon>
        <taxon>Endopterygota</taxon>
        <taxon>Lepidoptera</taxon>
        <taxon>Glossata</taxon>
        <taxon>Ditrysia</taxon>
        <taxon>Papilionoidea</taxon>
        <taxon>Pieridae</taxon>
        <taxon>Pierinae</taxon>
        <taxon>Pieris</taxon>
    </lineage>
</organism>
<keyword evidence="1" id="KW-1133">Transmembrane helix</keyword>
<dbReference type="EMBL" id="CAJOBZ010000053">
    <property type="protein sequence ID" value="CAF4919261.1"/>
    <property type="molecule type" value="Genomic_DNA"/>
</dbReference>
<sequence length="68" mass="7794">MQAVRSLFRTTQVVKNAPQVRNMSVVCIPTRNKVSKGEMITLSIGMVCGWLFIPGWVLVHMKDYRNKE</sequence>
<reference evidence="2" key="1">
    <citation type="submission" date="2021-02" db="EMBL/GenBank/DDBJ databases">
        <authorList>
            <person name="Steward A R."/>
        </authorList>
    </citation>
    <scope>NUCLEOTIDE SEQUENCE</scope>
</reference>
<protein>
    <submittedName>
        <fullName evidence="2">Uncharacterized protein</fullName>
    </submittedName>
</protein>